<dbReference type="AlphaFoldDB" id="A0A453FBE6"/>
<dbReference type="EnsemblPlants" id="AET3Gv20633400.6">
    <property type="protein sequence ID" value="AET3Gv20633400.6"/>
    <property type="gene ID" value="AET3Gv20633400"/>
</dbReference>
<reference evidence="2" key="2">
    <citation type="journal article" date="2017" name="Nat. Plants">
        <title>The Aegilops tauschii genome reveals multiple impacts of transposons.</title>
        <authorList>
            <person name="Zhao G."/>
            <person name="Zou C."/>
            <person name="Li K."/>
            <person name="Wang K."/>
            <person name="Li T."/>
            <person name="Gao L."/>
            <person name="Zhang X."/>
            <person name="Wang H."/>
            <person name="Yang Z."/>
            <person name="Liu X."/>
            <person name="Jiang W."/>
            <person name="Mao L."/>
            <person name="Kong X."/>
            <person name="Jiao Y."/>
            <person name="Jia J."/>
        </authorList>
    </citation>
    <scope>NUCLEOTIDE SEQUENCE [LARGE SCALE GENOMIC DNA]</scope>
    <source>
        <strain evidence="2">cv. AL8/78</strain>
    </source>
</reference>
<reference evidence="1" key="3">
    <citation type="journal article" date="2017" name="Nature">
        <title>Genome sequence of the progenitor of the wheat D genome Aegilops tauschii.</title>
        <authorList>
            <person name="Luo M.C."/>
            <person name="Gu Y.Q."/>
            <person name="Puiu D."/>
            <person name="Wang H."/>
            <person name="Twardziok S.O."/>
            <person name="Deal K.R."/>
            <person name="Huo N."/>
            <person name="Zhu T."/>
            <person name="Wang L."/>
            <person name="Wang Y."/>
            <person name="McGuire P.E."/>
            <person name="Liu S."/>
            <person name="Long H."/>
            <person name="Ramasamy R.K."/>
            <person name="Rodriguez J.C."/>
            <person name="Van S.L."/>
            <person name="Yuan L."/>
            <person name="Wang Z."/>
            <person name="Xia Z."/>
            <person name="Xiao L."/>
            <person name="Anderson O.D."/>
            <person name="Ouyang S."/>
            <person name="Liang Y."/>
            <person name="Zimin A.V."/>
            <person name="Pertea G."/>
            <person name="Qi P."/>
            <person name="Bennetzen J.L."/>
            <person name="Dai X."/>
            <person name="Dawson M.W."/>
            <person name="Muller H.G."/>
            <person name="Kugler K."/>
            <person name="Rivarola-Duarte L."/>
            <person name="Spannagl M."/>
            <person name="Mayer K.F.X."/>
            <person name="Lu F.H."/>
            <person name="Bevan M.W."/>
            <person name="Leroy P."/>
            <person name="Li P."/>
            <person name="You F.M."/>
            <person name="Sun Q."/>
            <person name="Liu Z."/>
            <person name="Lyons E."/>
            <person name="Wicker T."/>
            <person name="Salzberg S.L."/>
            <person name="Devos K.M."/>
            <person name="Dvorak J."/>
        </authorList>
    </citation>
    <scope>NUCLEOTIDE SEQUENCE [LARGE SCALE GENOMIC DNA]</scope>
    <source>
        <strain evidence="1">cv. AL8/78</strain>
    </source>
</reference>
<sequence>MANMSILISTFGQRPRDQTSLPLVQYYFLPNVAMVIKMRMKDHPCASLYRVPGYLMPSGMFSSQACHVLHVCCLAASQFLCCPAICS</sequence>
<reference evidence="1" key="4">
    <citation type="submission" date="2019-03" db="UniProtKB">
        <authorList>
            <consortium name="EnsemblPlants"/>
        </authorList>
    </citation>
    <scope>IDENTIFICATION</scope>
</reference>
<protein>
    <submittedName>
        <fullName evidence="1">Uncharacterized protein</fullName>
    </submittedName>
</protein>
<proteinExistence type="predicted"/>
<evidence type="ECO:0000313" key="1">
    <source>
        <dbReference type="EnsemblPlants" id="AET3Gv20633400.6"/>
    </source>
</evidence>
<organism evidence="1 2">
    <name type="scientific">Aegilops tauschii subsp. strangulata</name>
    <name type="common">Goatgrass</name>
    <dbReference type="NCBI Taxonomy" id="200361"/>
    <lineage>
        <taxon>Eukaryota</taxon>
        <taxon>Viridiplantae</taxon>
        <taxon>Streptophyta</taxon>
        <taxon>Embryophyta</taxon>
        <taxon>Tracheophyta</taxon>
        <taxon>Spermatophyta</taxon>
        <taxon>Magnoliopsida</taxon>
        <taxon>Liliopsida</taxon>
        <taxon>Poales</taxon>
        <taxon>Poaceae</taxon>
        <taxon>BOP clade</taxon>
        <taxon>Pooideae</taxon>
        <taxon>Triticodae</taxon>
        <taxon>Triticeae</taxon>
        <taxon>Triticinae</taxon>
        <taxon>Aegilops</taxon>
    </lineage>
</organism>
<keyword evidence="2" id="KW-1185">Reference proteome</keyword>
<dbReference type="Gramene" id="AET3Gv20633400.6">
    <property type="protein sequence ID" value="AET3Gv20633400.6"/>
    <property type="gene ID" value="AET3Gv20633400"/>
</dbReference>
<reference evidence="2" key="1">
    <citation type="journal article" date="2014" name="Science">
        <title>Ancient hybridizations among the ancestral genomes of bread wheat.</title>
        <authorList>
            <consortium name="International Wheat Genome Sequencing Consortium,"/>
            <person name="Marcussen T."/>
            <person name="Sandve S.R."/>
            <person name="Heier L."/>
            <person name="Spannagl M."/>
            <person name="Pfeifer M."/>
            <person name="Jakobsen K.S."/>
            <person name="Wulff B.B."/>
            <person name="Steuernagel B."/>
            <person name="Mayer K.F."/>
            <person name="Olsen O.A."/>
        </authorList>
    </citation>
    <scope>NUCLEOTIDE SEQUENCE [LARGE SCALE GENOMIC DNA]</scope>
    <source>
        <strain evidence="2">cv. AL8/78</strain>
    </source>
</reference>
<accession>A0A453FBE6</accession>
<reference evidence="1" key="5">
    <citation type="journal article" date="2021" name="G3 (Bethesda)">
        <title>Aegilops tauschii genome assembly Aet v5.0 features greater sequence contiguity and improved annotation.</title>
        <authorList>
            <person name="Wang L."/>
            <person name="Zhu T."/>
            <person name="Rodriguez J.C."/>
            <person name="Deal K.R."/>
            <person name="Dubcovsky J."/>
            <person name="McGuire P.E."/>
            <person name="Lux T."/>
            <person name="Spannagl M."/>
            <person name="Mayer K.F.X."/>
            <person name="Baldrich P."/>
            <person name="Meyers B.C."/>
            <person name="Huo N."/>
            <person name="Gu Y.Q."/>
            <person name="Zhou H."/>
            <person name="Devos K.M."/>
            <person name="Bennetzen J.L."/>
            <person name="Unver T."/>
            <person name="Budak H."/>
            <person name="Gulick P.J."/>
            <person name="Galiba G."/>
            <person name="Kalapos B."/>
            <person name="Nelson D.R."/>
            <person name="Li P."/>
            <person name="You F.M."/>
            <person name="Luo M.C."/>
            <person name="Dvorak J."/>
        </authorList>
    </citation>
    <scope>NUCLEOTIDE SEQUENCE [LARGE SCALE GENOMIC DNA]</scope>
    <source>
        <strain evidence="1">cv. AL8/78</strain>
    </source>
</reference>
<name>A0A453FBE6_AEGTS</name>
<evidence type="ECO:0000313" key="2">
    <source>
        <dbReference type="Proteomes" id="UP000015105"/>
    </source>
</evidence>
<dbReference type="Proteomes" id="UP000015105">
    <property type="component" value="Chromosome 3D"/>
</dbReference>